<accession>A0A3L6T7Q6</accession>
<sequence length="256" mass="26556">MALAPSERSGGGGDSVEPPDRLTATATPPPHARTTPAPATASRSPAASSHPAPRARAHLDGRHSDGAQLRTGVSRRPPGCIFQDRRLHDFHSTAVPGAIVPSSPAPLWATPGSASVRYNLAFVTSMLNYLLTVCPGRLSVTHVCPRVFRFAVANTNIAHALAVRGWLCLGASILYLHASMEEAVRAAGEVEDECDTPNAAVKTQLPAAMCELSRPVAQGEGNSASAAETFSTPENSGDTRCTAPAAPAVLSALEEA</sequence>
<dbReference type="Proteomes" id="UP000275267">
    <property type="component" value="Unassembled WGS sequence"/>
</dbReference>
<dbReference type="EMBL" id="PQIB02000002">
    <property type="protein sequence ID" value="RLN34335.1"/>
    <property type="molecule type" value="Genomic_DNA"/>
</dbReference>
<reference evidence="3" key="1">
    <citation type="journal article" date="2019" name="Nat. Commun.">
        <title>The genome of broomcorn millet.</title>
        <authorList>
            <person name="Zou C."/>
            <person name="Miki D."/>
            <person name="Li D."/>
            <person name="Tang Q."/>
            <person name="Xiao L."/>
            <person name="Rajput S."/>
            <person name="Deng P."/>
            <person name="Jia W."/>
            <person name="Huang R."/>
            <person name="Zhang M."/>
            <person name="Sun Y."/>
            <person name="Hu J."/>
            <person name="Fu X."/>
            <person name="Schnable P.S."/>
            <person name="Li F."/>
            <person name="Zhang H."/>
            <person name="Feng B."/>
            <person name="Zhu X."/>
            <person name="Liu R."/>
            <person name="Schnable J.C."/>
            <person name="Zhu J.-K."/>
            <person name="Zhang H."/>
        </authorList>
    </citation>
    <scope>NUCLEOTIDE SEQUENCE [LARGE SCALE GENOMIC DNA]</scope>
</reference>
<proteinExistence type="predicted"/>
<feature type="compositionally biased region" description="Polar residues" evidence="1">
    <location>
        <begin position="220"/>
        <end position="239"/>
    </location>
</feature>
<organism evidence="2 3">
    <name type="scientific">Panicum miliaceum</name>
    <name type="common">Proso millet</name>
    <name type="synonym">Broomcorn millet</name>
    <dbReference type="NCBI Taxonomy" id="4540"/>
    <lineage>
        <taxon>Eukaryota</taxon>
        <taxon>Viridiplantae</taxon>
        <taxon>Streptophyta</taxon>
        <taxon>Embryophyta</taxon>
        <taxon>Tracheophyta</taxon>
        <taxon>Spermatophyta</taxon>
        <taxon>Magnoliopsida</taxon>
        <taxon>Liliopsida</taxon>
        <taxon>Poales</taxon>
        <taxon>Poaceae</taxon>
        <taxon>PACMAD clade</taxon>
        <taxon>Panicoideae</taxon>
        <taxon>Panicodae</taxon>
        <taxon>Paniceae</taxon>
        <taxon>Panicinae</taxon>
        <taxon>Panicum</taxon>
        <taxon>Panicum sect. Panicum</taxon>
    </lineage>
</organism>
<dbReference type="AlphaFoldDB" id="A0A3L6T7Q6"/>
<feature type="region of interest" description="Disordered" evidence="1">
    <location>
        <begin position="219"/>
        <end position="243"/>
    </location>
</feature>
<feature type="region of interest" description="Disordered" evidence="1">
    <location>
        <begin position="1"/>
        <end position="78"/>
    </location>
</feature>
<comment type="caution">
    <text evidence="2">The sequence shown here is derived from an EMBL/GenBank/DDBJ whole genome shotgun (WGS) entry which is preliminary data.</text>
</comment>
<evidence type="ECO:0000313" key="2">
    <source>
        <dbReference type="EMBL" id="RLN34335.1"/>
    </source>
</evidence>
<evidence type="ECO:0000256" key="1">
    <source>
        <dbReference type="SAM" id="MobiDB-lite"/>
    </source>
</evidence>
<gene>
    <name evidence="2" type="ORF">C2845_PM03G14380</name>
</gene>
<feature type="compositionally biased region" description="Low complexity" evidence="1">
    <location>
        <begin position="32"/>
        <end position="54"/>
    </location>
</feature>
<evidence type="ECO:0000313" key="3">
    <source>
        <dbReference type="Proteomes" id="UP000275267"/>
    </source>
</evidence>
<protein>
    <submittedName>
        <fullName evidence="2">Uncharacterized protein</fullName>
    </submittedName>
</protein>
<name>A0A3L6T7Q6_PANMI</name>
<keyword evidence="3" id="KW-1185">Reference proteome</keyword>